<reference evidence="1 2" key="1">
    <citation type="journal article" date="2011" name="Stand. Genomic Sci.">
        <title>Complete genome sequence of the acetate-degrading sulfate reducer Desulfobacca acetoxidans type strain (ASRB2).</title>
        <authorList>
            <person name="Goker M."/>
            <person name="Teshima H."/>
            <person name="Lapidus A."/>
            <person name="Nolan M."/>
            <person name="Lucas S."/>
            <person name="Hammon N."/>
            <person name="Deshpande S."/>
            <person name="Cheng J.F."/>
            <person name="Tapia R."/>
            <person name="Han C."/>
            <person name="Goodwin L."/>
            <person name="Pitluck S."/>
            <person name="Huntemann M."/>
            <person name="Liolios K."/>
            <person name="Ivanova N."/>
            <person name="Pagani I."/>
            <person name="Mavromatis K."/>
            <person name="Ovchinikova G."/>
            <person name="Pati A."/>
            <person name="Chen A."/>
            <person name="Palaniappan K."/>
            <person name="Land M."/>
            <person name="Hauser L."/>
            <person name="Brambilla E.M."/>
            <person name="Rohde M."/>
            <person name="Spring S."/>
            <person name="Detter J.C."/>
            <person name="Woyke T."/>
            <person name="Bristow J."/>
            <person name="Eisen J.A."/>
            <person name="Markowitz V."/>
            <person name="Hugenholtz P."/>
            <person name="Kyrpides N.C."/>
            <person name="Klenk H.P."/>
        </authorList>
    </citation>
    <scope>NUCLEOTIDE SEQUENCE [LARGE SCALE GENOMIC DNA]</scope>
    <source>
        <strain evidence="2">ATCC 700848 / DSM 11109 / ASRB2</strain>
    </source>
</reference>
<dbReference type="HOGENOM" id="CLU_962164_0_0_7"/>
<reference evidence="2" key="2">
    <citation type="submission" date="2011-03" db="EMBL/GenBank/DDBJ databases">
        <title>The complete genome of Desulfobacca acetoxidans DSM 11109.</title>
        <authorList>
            <consortium name="US DOE Joint Genome Institute (JGI-PGF)"/>
            <person name="Lucas S."/>
            <person name="Copeland A."/>
            <person name="Lapidus A."/>
            <person name="Bruce D."/>
            <person name="Goodwin L."/>
            <person name="Pitluck S."/>
            <person name="Peters L."/>
            <person name="Kyrpides N."/>
            <person name="Mavromatis K."/>
            <person name="Ivanova N."/>
            <person name="Ovchinnikova G."/>
            <person name="Teshima H."/>
            <person name="Detter J.C."/>
            <person name="Han C."/>
            <person name="Land M."/>
            <person name="Hauser L."/>
            <person name="Markowitz V."/>
            <person name="Cheng J.-F."/>
            <person name="Hugenholtz P."/>
            <person name="Woyke T."/>
            <person name="Wu D."/>
            <person name="Spring S."/>
            <person name="Schueler E."/>
            <person name="Brambilla E."/>
            <person name="Klenk H.-P."/>
            <person name="Eisen J.A."/>
        </authorList>
    </citation>
    <scope>NUCLEOTIDE SEQUENCE [LARGE SCALE GENOMIC DNA]</scope>
    <source>
        <strain evidence="2">ATCC 700848 / DSM 11109 / ASRB2</strain>
    </source>
</reference>
<dbReference type="EMBL" id="CP002629">
    <property type="protein sequence ID" value="AEB08415.1"/>
    <property type="molecule type" value="Genomic_DNA"/>
</dbReference>
<keyword evidence="2" id="KW-1185">Reference proteome</keyword>
<dbReference type="Proteomes" id="UP000000483">
    <property type="component" value="Chromosome"/>
</dbReference>
<dbReference type="KEGG" id="dao:Desac_0529"/>
<dbReference type="AlphaFoldDB" id="F2NG02"/>
<organism evidence="1 2">
    <name type="scientific">Desulfobacca acetoxidans (strain ATCC 700848 / DSM 11109 / ASRB2)</name>
    <dbReference type="NCBI Taxonomy" id="880072"/>
    <lineage>
        <taxon>Bacteria</taxon>
        <taxon>Pseudomonadati</taxon>
        <taxon>Thermodesulfobacteriota</taxon>
        <taxon>Desulfobaccia</taxon>
        <taxon>Desulfobaccales</taxon>
        <taxon>Desulfobaccaceae</taxon>
        <taxon>Desulfobacca</taxon>
    </lineage>
</organism>
<accession>F2NG02</accession>
<sequence>MEEDAKALARCKAKKKILPQKTPKRGMKKHQEEAHKDLVRRNLYRWEALRRSEAYRGAYQAAFEAMEARLKREMVFSSDDYDGETDRNNIYAMILDPSWRDRKFHEQWTPERLEGEFITSPEGRSLAVKCGLVMPFPPHNPPWVSKFAKDQPIFYDTFPVIATSIEQPRVDPKTNSMIWPSSHLENKRYLNLKIDLTCPKEQVMVFVERWVNKYRHEVSGDSKGKRAIAHDDEINPFLVWDMVQNEHKTKWQVAKELIPQQEIRSAYDKIRQLYKKAQKLIGEQGKLLQ</sequence>
<proteinExistence type="predicted"/>
<evidence type="ECO:0000313" key="1">
    <source>
        <dbReference type="EMBL" id="AEB08415.1"/>
    </source>
</evidence>
<dbReference type="STRING" id="880072.Desac_0529"/>
<name>F2NG02_DESAR</name>
<evidence type="ECO:0000313" key="2">
    <source>
        <dbReference type="Proteomes" id="UP000000483"/>
    </source>
</evidence>
<dbReference type="RefSeq" id="WP_013705528.1">
    <property type="nucleotide sequence ID" value="NC_015388.1"/>
</dbReference>
<protein>
    <submittedName>
        <fullName evidence="1">Uncharacterized protein</fullName>
    </submittedName>
</protein>
<gene>
    <name evidence="1" type="ordered locus">Desac_0529</name>
</gene>